<sequence length="465" mass="53650">MLSTDPFNLPKTVQWIIAIAERELKYAGCYLACKNRNMEYMYQGIFQGNRLHIATTAALGSGADHGSFFVQAVLAFACNDYELIKKILPLSAGLSKNSYWKVMANLLMAVFYKDDDIKAEAVAGAMEYLKTKRKLYERLICEYLLAILNKDVETAGECLEKLCRSITKAAMIQEECVSDVTAVELSKAVCLFGHGLCGAADYYLPEEIYDRMHLPDVNTFLTEYEIYRRRHKGNKHQVLVRFYGQYDFLNDVICLLPDISLKKGALYTDTDSFKSKLFDRLYDRKLLSMVQEAEQIEWIAKWGLFERFLCFFNSGDEHKTYHGRSLIYYALSNPDPGERYMISRFLLEKHCDVSPVRNGFDGPFHYLFKQKKYDMTQTIELCRMLLENGADPNQAGERNYLPVSCLIMMDVPEQELISLLKFWLGQQELNMTLRTFEGLTPLDIAKKYGKKRCGDEIKKYIDRCG</sequence>
<reference evidence="1" key="2">
    <citation type="submission" date="2021-04" db="EMBL/GenBank/DDBJ databases">
        <authorList>
            <person name="Gilroy R."/>
        </authorList>
    </citation>
    <scope>NUCLEOTIDE SEQUENCE</scope>
    <source>
        <strain evidence="1">ChiW19-954</strain>
    </source>
</reference>
<name>A0A9D2NQ57_9FIRM</name>
<organism evidence="1 2">
    <name type="scientific">Candidatus Mediterraneibacter faecipullorum</name>
    <dbReference type="NCBI Taxonomy" id="2838670"/>
    <lineage>
        <taxon>Bacteria</taxon>
        <taxon>Bacillati</taxon>
        <taxon>Bacillota</taxon>
        <taxon>Clostridia</taxon>
        <taxon>Lachnospirales</taxon>
        <taxon>Lachnospiraceae</taxon>
        <taxon>Mediterraneibacter</taxon>
    </lineage>
</organism>
<protein>
    <recommendedName>
        <fullName evidence="3">Ankyrin repeat protein</fullName>
    </recommendedName>
</protein>
<evidence type="ECO:0000313" key="2">
    <source>
        <dbReference type="Proteomes" id="UP000823890"/>
    </source>
</evidence>
<dbReference type="Gene3D" id="1.25.40.20">
    <property type="entry name" value="Ankyrin repeat-containing domain"/>
    <property type="match status" value="1"/>
</dbReference>
<dbReference type="SUPFAM" id="SSF48403">
    <property type="entry name" value="Ankyrin repeat"/>
    <property type="match status" value="1"/>
</dbReference>
<dbReference type="Proteomes" id="UP000823890">
    <property type="component" value="Unassembled WGS sequence"/>
</dbReference>
<comment type="caution">
    <text evidence="1">The sequence shown here is derived from an EMBL/GenBank/DDBJ whole genome shotgun (WGS) entry which is preliminary data.</text>
</comment>
<evidence type="ECO:0000313" key="1">
    <source>
        <dbReference type="EMBL" id="HJC35270.1"/>
    </source>
</evidence>
<dbReference type="AlphaFoldDB" id="A0A9D2NQ57"/>
<evidence type="ECO:0008006" key="3">
    <source>
        <dbReference type="Google" id="ProtNLM"/>
    </source>
</evidence>
<accession>A0A9D2NQ57</accession>
<proteinExistence type="predicted"/>
<dbReference type="EMBL" id="DWWO01000142">
    <property type="protein sequence ID" value="HJC35270.1"/>
    <property type="molecule type" value="Genomic_DNA"/>
</dbReference>
<dbReference type="InterPro" id="IPR036770">
    <property type="entry name" value="Ankyrin_rpt-contain_sf"/>
</dbReference>
<gene>
    <name evidence="1" type="ORF">H9758_11895</name>
</gene>
<reference evidence="1" key="1">
    <citation type="journal article" date="2021" name="PeerJ">
        <title>Extensive microbial diversity within the chicken gut microbiome revealed by metagenomics and culture.</title>
        <authorList>
            <person name="Gilroy R."/>
            <person name="Ravi A."/>
            <person name="Getino M."/>
            <person name="Pursley I."/>
            <person name="Horton D.L."/>
            <person name="Alikhan N.F."/>
            <person name="Baker D."/>
            <person name="Gharbi K."/>
            <person name="Hall N."/>
            <person name="Watson M."/>
            <person name="Adriaenssens E.M."/>
            <person name="Foster-Nyarko E."/>
            <person name="Jarju S."/>
            <person name="Secka A."/>
            <person name="Antonio M."/>
            <person name="Oren A."/>
            <person name="Chaudhuri R.R."/>
            <person name="La Ragione R."/>
            <person name="Hildebrand F."/>
            <person name="Pallen M.J."/>
        </authorList>
    </citation>
    <scope>NUCLEOTIDE SEQUENCE</scope>
    <source>
        <strain evidence="1">ChiW19-954</strain>
    </source>
</reference>